<dbReference type="InterPro" id="IPR019734">
    <property type="entry name" value="TPR_rpt"/>
</dbReference>
<keyword evidence="4 6" id="KW-0802">TPR repeat</keyword>
<evidence type="ECO:0000313" key="8">
    <source>
        <dbReference type="EMBL" id="OYD07111.1"/>
    </source>
</evidence>
<comment type="subcellular location">
    <subcellularLocation>
        <location evidence="1">Cytoplasm</location>
    </subcellularLocation>
</comment>
<gene>
    <name evidence="8" type="ORF">CHM34_11980</name>
</gene>
<dbReference type="InterPro" id="IPR011990">
    <property type="entry name" value="TPR-like_helical_dom_sf"/>
</dbReference>
<dbReference type="GO" id="GO:0005737">
    <property type="term" value="C:cytoplasm"/>
    <property type="evidence" value="ECO:0007669"/>
    <property type="project" value="UniProtKB-SubCell"/>
</dbReference>
<dbReference type="PANTHER" id="PTHR46630">
    <property type="entry name" value="TETRATRICOPEPTIDE REPEAT PROTEIN 29"/>
    <property type="match status" value="1"/>
</dbReference>
<dbReference type="Pfam" id="PF13424">
    <property type="entry name" value="TPR_12"/>
    <property type="match status" value="1"/>
</dbReference>
<reference evidence="8 9" key="1">
    <citation type="submission" date="2017-07" db="EMBL/GenBank/DDBJ databases">
        <title>The genome sequence of Paludifilum halophilum highlights mechanisms for microbial adaptation to high salt environemnts.</title>
        <authorList>
            <person name="Belbahri L."/>
        </authorList>
    </citation>
    <scope>NUCLEOTIDE SEQUENCE [LARGE SCALE GENOMIC DNA]</scope>
    <source>
        <strain evidence="8 9">DSM 102817</strain>
    </source>
</reference>
<evidence type="ECO:0000259" key="7">
    <source>
        <dbReference type="PROSITE" id="PS50943"/>
    </source>
</evidence>
<dbReference type="InterPro" id="IPR010982">
    <property type="entry name" value="Lambda_DNA-bd_dom_sf"/>
</dbReference>
<feature type="repeat" description="TPR" evidence="6">
    <location>
        <begin position="360"/>
        <end position="393"/>
    </location>
</feature>
<evidence type="ECO:0000256" key="1">
    <source>
        <dbReference type="ARBA" id="ARBA00004496"/>
    </source>
</evidence>
<comment type="caution">
    <text evidence="8">The sequence shown here is derived from an EMBL/GenBank/DDBJ whole genome shotgun (WGS) entry which is preliminary data.</text>
</comment>
<dbReference type="Pfam" id="PF01381">
    <property type="entry name" value="HTH_3"/>
    <property type="match status" value="1"/>
</dbReference>
<accession>A0A235B4E8</accession>
<dbReference type="CDD" id="cd00093">
    <property type="entry name" value="HTH_XRE"/>
    <property type="match status" value="1"/>
</dbReference>
<dbReference type="PROSITE" id="PS50005">
    <property type="entry name" value="TPR"/>
    <property type="match status" value="3"/>
</dbReference>
<dbReference type="SMART" id="SM00028">
    <property type="entry name" value="TPR"/>
    <property type="match status" value="6"/>
</dbReference>
<organism evidence="8 9">
    <name type="scientific">Paludifilum halophilum</name>
    <dbReference type="NCBI Taxonomy" id="1642702"/>
    <lineage>
        <taxon>Bacteria</taxon>
        <taxon>Bacillati</taxon>
        <taxon>Bacillota</taxon>
        <taxon>Bacilli</taxon>
        <taxon>Bacillales</taxon>
        <taxon>Thermoactinomycetaceae</taxon>
        <taxon>Paludifilum</taxon>
    </lineage>
</organism>
<dbReference type="SMART" id="SM00530">
    <property type="entry name" value="HTH_XRE"/>
    <property type="match status" value="1"/>
</dbReference>
<dbReference type="RefSeq" id="WP_094264854.1">
    <property type="nucleotide sequence ID" value="NZ_NOWF01000007.1"/>
</dbReference>
<protein>
    <submittedName>
        <fullName evidence="8">Transcriptional regulator</fullName>
    </submittedName>
</protein>
<sequence>MSTIAVHEIGEIIRKVRKEQGLRLEDLADENISPATISNIERGVPHVNQDKTKYLMKKLNIDMDRLPELMMSEQEQLENLRFELFSIQSLRDTGDADQALEELNRLELDDSHPLAATYHYLKGKCFYSRKKWKKAERSYYNAIRLANQNSYDKTTNIEAVSFLELGLCSYTQNDLNQALQYTHSSKDAFVQGGERPYIWYVANFNEALFLERLGRLAESMKVIHEIWDSLVHTDKIETVISFYWLRSELLRRNGLHDEAIDYAMQGLEKARQNLSYNLIFELWTVLGSTYMAKENWNAAKTCFNRALHLKGKFTQEQRFVTTYARLGQLYMLQEKWDEAYDVISQAILVGEKYDDAPKLTYALQVMGDYYRTREKKEKAIPYYQRALELAQKHNYKKKKYKALFRLAQCWDGLDEEEFQKHTHNMYLVQQELQREEGDSFEEVE</sequence>
<dbReference type="Proteomes" id="UP000215459">
    <property type="component" value="Unassembled WGS sequence"/>
</dbReference>
<proteinExistence type="inferred from homology"/>
<evidence type="ECO:0000256" key="2">
    <source>
        <dbReference type="ARBA" id="ARBA00022490"/>
    </source>
</evidence>
<comment type="similarity">
    <text evidence="5">Belongs to the Rap family.</text>
</comment>
<evidence type="ECO:0000256" key="6">
    <source>
        <dbReference type="PROSITE-ProRule" id="PRU00339"/>
    </source>
</evidence>
<dbReference type="Pfam" id="PF13432">
    <property type="entry name" value="TPR_16"/>
    <property type="match status" value="1"/>
</dbReference>
<keyword evidence="3" id="KW-0677">Repeat</keyword>
<name>A0A235B4E8_9BACL</name>
<evidence type="ECO:0000256" key="3">
    <source>
        <dbReference type="ARBA" id="ARBA00022737"/>
    </source>
</evidence>
<feature type="domain" description="HTH cro/C1-type" evidence="7">
    <location>
        <begin position="13"/>
        <end position="66"/>
    </location>
</feature>
<evidence type="ECO:0000313" key="9">
    <source>
        <dbReference type="Proteomes" id="UP000215459"/>
    </source>
</evidence>
<feature type="repeat" description="TPR" evidence="6">
    <location>
        <begin position="320"/>
        <end position="353"/>
    </location>
</feature>
<dbReference type="EMBL" id="NOWF01000007">
    <property type="protein sequence ID" value="OYD07111.1"/>
    <property type="molecule type" value="Genomic_DNA"/>
</dbReference>
<dbReference type="AlphaFoldDB" id="A0A235B4E8"/>
<evidence type="ECO:0000256" key="5">
    <source>
        <dbReference type="ARBA" id="ARBA00038253"/>
    </source>
</evidence>
<evidence type="ECO:0000256" key="4">
    <source>
        <dbReference type="ARBA" id="ARBA00022803"/>
    </source>
</evidence>
<keyword evidence="2" id="KW-0963">Cytoplasm</keyword>
<keyword evidence="9" id="KW-1185">Reference proteome</keyword>
<dbReference type="SUPFAM" id="SSF47413">
    <property type="entry name" value="lambda repressor-like DNA-binding domains"/>
    <property type="match status" value="1"/>
</dbReference>
<dbReference type="SUPFAM" id="SSF48452">
    <property type="entry name" value="TPR-like"/>
    <property type="match status" value="2"/>
</dbReference>
<dbReference type="Gene3D" id="1.25.40.10">
    <property type="entry name" value="Tetratricopeptide repeat domain"/>
    <property type="match status" value="2"/>
</dbReference>
<dbReference type="PROSITE" id="PS50943">
    <property type="entry name" value="HTH_CROC1"/>
    <property type="match status" value="1"/>
</dbReference>
<feature type="repeat" description="TPR" evidence="6">
    <location>
        <begin position="280"/>
        <end position="313"/>
    </location>
</feature>
<dbReference type="GO" id="GO:0003677">
    <property type="term" value="F:DNA binding"/>
    <property type="evidence" value="ECO:0007669"/>
    <property type="project" value="InterPro"/>
</dbReference>
<dbReference type="Gene3D" id="1.10.260.40">
    <property type="entry name" value="lambda repressor-like DNA-binding domains"/>
    <property type="match status" value="1"/>
</dbReference>
<dbReference type="OrthoDB" id="2985637at2"/>
<dbReference type="InterPro" id="IPR001387">
    <property type="entry name" value="Cro/C1-type_HTH"/>
</dbReference>
<dbReference type="Pfam" id="PF13181">
    <property type="entry name" value="TPR_8"/>
    <property type="match status" value="1"/>
</dbReference>
<dbReference type="PANTHER" id="PTHR46630:SF1">
    <property type="entry name" value="TETRATRICOPEPTIDE REPEAT PROTEIN 29"/>
    <property type="match status" value="1"/>
</dbReference>
<dbReference type="InterPro" id="IPR051476">
    <property type="entry name" value="Bac_ResReg_Asp_Phosphatase"/>
</dbReference>